<dbReference type="EMBL" id="BMKW01000008">
    <property type="protein sequence ID" value="GGJ24916.1"/>
    <property type="molecule type" value="Genomic_DNA"/>
</dbReference>
<name>A0A917KRS4_9PROT</name>
<keyword evidence="1" id="KW-0328">Glycosyltransferase</keyword>
<dbReference type="InterPro" id="IPR049625">
    <property type="entry name" value="Glyco_transf_61_cat"/>
</dbReference>
<dbReference type="InterPro" id="IPR007657">
    <property type="entry name" value="Glycosyltransferase_61"/>
</dbReference>
<dbReference type="AlphaFoldDB" id="A0A917KRS4"/>
<keyword evidence="2" id="KW-0808">Transferase</keyword>
<keyword evidence="3" id="KW-0325">Glycoprotein</keyword>
<organism evidence="5 6">
    <name type="scientific">Neoroseomonas lacus</name>
    <dbReference type="NCBI Taxonomy" id="287609"/>
    <lineage>
        <taxon>Bacteria</taxon>
        <taxon>Pseudomonadati</taxon>
        <taxon>Pseudomonadota</taxon>
        <taxon>Alphaproteobacteria</taxon>
        <taxon>Acetobacterales</taxon>
        <taxon>Acetobacteraceae</taxon>
        <taxon>Neoroseomonas</taxon>
    </lineage>
</organism>
<feature type="domain" description="Glycosyltransferase 61 catalytic" evidence="4">
    <location>
        <begin position="177"/>
        <end position="246"/>
    </location>
</feature>
<dbReference type="Pfam" id="PF04577">
    <property type="entry name" value="Glyco_transf_61"/>
    <property type="match status" value="1"/>
</dbReference>
<proteinExistence type="predicted"/>
<reference evidence="5" key="2">
    <citation type="submission" date="2020-09" db="EMBL/GenBank/DDBJ databases">
        <authorList>
            <person name="Sun Q."/>
            <person name="Zhou Y."/>
        </authorList>
    </citation>
    <scope>NUCLEOTIDE SEQUENCE</scope>
    <source>
        <strain evidence="5">CGMCC 1.3617</strain>
    </source>
</reference>
<evidence type="ECO:0000313" key="6">
    <source>
        <dbReference type="Proteomes" id="UP000661507"/>
    </source>
</evidence>
<evidence type="ECO:0000259" key="4">
    <source>
        <dbReference type="Pfam" id="PF04577"/>
    </source>
</evidence>
<evidence type="ECO:0000313" key="5">
    <source>
        <dbReference type="EMBL" id="GGJ24916.1"/>
    </source>
</evidence>
<reference evidence="5" key="1">
    <citation type="journal article" date="2014" name="Int. J. Syst. Evol. Microbiol.">
        <title>Complete genome sequence of Corynebacterium casei LMG S-19264T (=DSM 44701T), isolated from a smear-ripened cheese.</title>
        <authorList>
            <consortium name="US DOE Joint Genome Institute (JGI-PGF)"/>
            <person name="Walter F."/>
            <person name="Albersmeier A."/>
            <person name="Kalinowski J."/>
            <person name="Ruckert C."/>
        </authorList>
    </citation>
    <scope>NUCLEOTIDE SEQUENCE</scope>
    <source>
        <strain evidence="5">CGMCC 1.3617</strain>
    </source>
</reference>
<evidence type="ECO:0000256" key="3">
    <source>
        <dbReference type="ARBA" id="ARBA00023180"/>
    </source>
</evidence>
<accession>A0A917KRS4</accession>
<dbReference type="GO" id="GO:0016757">
    <property type="term" value="F:glycosyltransferase activity"/>
    <property type="evidence" value="ECO:0007669"/>
    <property type="project" value="UniProtKB-KW"/>
</dbReference>
<gene>
    <name evidence="5" type="ORF">GCM10011320_35310</name>
</gene>
<comment type="caution">
    <text evidence="5">The sequence shown here is derived from an EMBL/GenBank/DDBJ whole genome shotgun (WGS) entry which is preliminary data.</text>
</comment>
<evidence type="ECO:0000256" key="2">
    <source>
        <dbReference type="ARBA" id="ARBA00022679"/>
    </source>
</evidence>
<dbReference type="Proteomes" id="UP000661507">
    <property type="component" value="Unassembled WGS sequence"/>
</dbReference>
<dbReference type="PANTHER" id="PTHR20961">
    <property type="entry name" value="GLYCOSYLTRANSFERASE"/>
    <property type="match status" value="1"/>
</dbReference>
<evidence type="ECO:0000256" key="1">
    <source>
        <dbReference type="ARBA" id="ARBA00022676"/>
    </source>
</evidence>
<protein>
    <recommendedName>
        <fullName evidence="4">Glycosyltransferase 61 catalytic domain-containing protein</fullName>
    </recommendedName>
</protein>
<keyword evidence="6" id="KW-1185">Reference proteome</keyword>
<sequence>MRRAARRPDRIVTIAPLPDAGPEPMQRLIVVPAHQSGSVQHFYHFLFGYLLPFIEHCHALRGTHRFLLRDCGPMNGLLRELDGFAINIVAANLVLNSLVGLNSAVGNLPKIILPGFDSPATYARPRFLQIRRIVQDLYGPRIAAAAARHPLAASERFVLVIDRAPPHPFYNTAASENRSAGAARRSVPNMAEIHAAIAARHDAALIRLEDCSLFEQIHLFSRAWRVVGQHGAGLAHMLWAPSGGGLVEILPNPGRRPVQAVPNGTYFRNLCNALGLAWHVVPQADAHGRVAPEEILAAIA</sequence>